<proteinExistence type="inferred from homology"/>
<evidence type="ECO:0000313" key="13">
    <source>
        <dbReference type="EMBL" id="VEL28242.1"/>
    </source>
</evidence>
<dbReference type="PANTHER" id="PTHR10412:SF11">
    <property type="entry name" value="MANNOSYL-OLIGOSACCHARIDE GLUCOSIDASE"/>
    <property type="match status" value="1"/>
</dbReference>
<evidence type="ECO:0000256" key="9">
    <source>
        <dbReference type="ARBA" id="ARBA00023180"/>
    </source>
</evidence>
<dbReference type="GO" id="GO:0005789">
    <property type="term" value="C:endoplasmic reticulum membrane"/>
    <property type="evidence" value="ECO:0007669"/>
    <property type="project" value="UniProtKB-SubCell"/>
</dbReference>
<keyword evidence="7" id="KW-1133">Transmembrane helix</keyword>
<keyword evidence="8" id="KW-0472">Membrane</keyword>
<evidence type="ECO:0000313" key="14">
    <source>
        <dbReference type="Proteomes" id="UP000784294"/>
    </source>
</evidence>
<keyword evidence="3" id="KW-0812">Transmembrane</keyword>
<gene>
    <name evidence="13" type="ORF">PXEA_LOCUS21682</name>
</gene>
<accession>A0A448X517</accession>
<evidence type="ECO:0000259" key="12">
    <source>
        <dbReference type="Pfam" id="PF03200"/>
    </source>
</evidence>
<keyword evidence="6" id="KW-0735">Signal-anchor</keyword>
<keyword evidence="14" id="KW-1185">Reference proteome</keyword>
<evidence type="ECO:0000256" key="4">
    <source>
        <dbReference type="ARBA" id="ARBA00022801"/>
    </source>
</evidence>
<evidence type="ECO:0000256" key="7">
    <source>
        <dbReference type="ARBA" id="ARBA00022989"/>
    </source>
</evidence>
<feature type="domain" description="Glycosyl hydrolase family 63 C-terminal" evidence="12">
    <location>
        <begin position="48"/>
        <end position="174"/>
    </location>
</feature>
<dbReference type="Gene3D" id="1.50.10.10">
    <property type="match status" value="1"/>
</dbReference>
<dbReference type="OrthoDB" id="410058at2759"/>
<dbReference type="EC" id="3.2.1.106" evidence="11"/>
<dbReference type="GO" id="GO:0004573">
    <property type="term" value="F:Glc3Man9GlcNAc2 oligosaccharide glucosidase activity"/>
    <property type="evidence" value="ECO:0007669"/>
    <property type="project" value="UniProtKB-EC"/>
</dbReference>
<dbReference type="Proteomes" id="UP000784294">
    <property type="component" value="Unassembled WGS sequence"/>
</dbReference>
<evidence type="ECO:0000256" key="5">
    <source>
        <dbReference type="ARBA" id="ARBA00022824"/>
    </source>
</evidence>
<evidence type="ECO:0000256" key="10">
    <source>
        <dbReference type="ARBA" id="ARBA00023295"/>
    </source>
</evidence>
<evidence type="ECO:0000256" key="1">
    <source>
        <dbReference type="ARBA" id="ARBA00004648"/>
    </source>
</evidence>
<evidence type="ECO:0000256" key="8">
    <source>
        <dbReference type="ARBA" id="ARBA00023136"/>
    </source>
</evidence>
<dbReference type="PANTHER" id="PTHR10412">
    <property type="entry name" value="MANNOSYL-OLIGOSACCHARIDE GLUCOSIDASE"/>
    <property type="match status" value="1"/>
</dbReference>
<evidence type="ECO:0000256" key="11">
    <source>
        <dbReference type="ARBA" id="ARBA00038888"/>
    </source>
</evidence>
<dbReference type="GO" id="GO:0006487">
    <property type="term" value="P:protein N-linked glycosylation"/>
    <property type="evidence" value="ECO:0007669"/>
    <property type="project" value="TreeGrafter"/>
</dbReference>
<evidence type="ECO:0000256" key="6">
    <source>
        <dbReference type="ARBA" id="ARBA00022968"/>
    </source>
</evidence>
<organism evidence="13 14">
    <name type="scientific">Protopolystoma xenopodis</name>
    <dbReference type="NCBI Taxonomy" id="117903"/>
    <lineage>
        <taxon>Eukaryota</taxon>
        <taxon>Metazoa</taxon>
        <taxon>Spiralia</taxon>
        <taxon>Lophotrochozoa</taxon>
        <taxon>Platyhelminthes</taxon>
        <taxon>Monogenea</taxon>
        <taxon>Polyopisthocotylea</taxon>
        <taxon>Polystomatidea</taxon>
        <taxon>Polystomatidae</taxon>
        <taxon>Protopolystoma</taxon>
    </lineage>
</organism>
<protein>
    <recommendedName>
        <fullName evidence="11">mannosyl-oligosaccharide glucosidase</fullName>
        <ecNumber evidence="11">3.2.1.106</ecNumber>
    </recommendedName>
</protein>
<dbReference type="SUPFAM" id="SSF48208">
    <property type="entry name" value="Six-hairpin glycosidases"/>
    <property type="match status" value="1"/>
</dbReference>
<sequence length="202" mass="23240">MRLLMCGLKGNHWPLAYAITSGCMKKRNEVQKSVYFVVIRTIRIYHITELARVALANLLGGIGFFYGSSLVQSPESGPTPIEYWPAPLFTATPSRPQFPRGFLWDEGFHGLVLVRWNIYLALETFGHWLDLMNIEGWIPREQILGWEARARVPERFIVQSNSVANPPALVLAIEVIQLYLPNFHSFVLQIPIKHYFFYCFTP</sequence>
<dbReference type="InterPro" id="IPR004888">
    <property type="entry name" value="Glycoside_hydrolase_63"/>
</dbReference>
<dbReference type="EMBL" id="CAAALY010093460">
    <property type="protein sequence ID" value="VEL28242.1"/>
    <property type="molecule type" value="Genomic_DNA"/>
</dbReference>
<keyword evidence="9" id="KW-0325">Glycoprotein</keyword>
<dbReference type="InterPro" id="IPR031335">
    <property type="entry name" value="Glyco_hydro_63_C"/>
</dbReference>
<dbReference type="GO" id="GO:0009311">
    <property type="term" value="P:oligosaccharide metabolic process"/>
    <property type="evidence" value="ECO:0007669"/>
    <property type="project" value="InterPro"/>
</dbReference>
<comment type="similarity">
    <text evidence="2">Belongs to the glycosyl hydrolase 63 family.</text>
</comment>
<name>A0A448X517_9PLAT</name>
<dbReference type="InterPro" id="IPR012341">
    <property type="entry name" value="6hp_glycosidase-like_sf"/>
</dbReference>
<dbReference type="PROSITE" id="PS51257">
    <property type="entry name" value="PROKAR_LIPOPROTEIN"/>
    <property type="match status" value="1"/>
</dbReference>
<evidence type="ECO:0000256" key="2">
    <source>
        <dbReference type="ARBA" id="ARBA00010833"/>
    </source>
</evidence>
<keyword evidence="4" id="KW-0378">Hydrolase</keyword>
<comment type="caution">
    <text evidence="13">The sequence shown here is derived from an EMBL/GenBank/DDBJ whole genome shotgun (WGS) entry which is preliminary data.</text>
</comment>
<comment type="subcellular location">
    <subcellularLocation>
        <location evidence="1">Endoplasmic reticulum membrane</location>
        <topology evidence="1">Single-pass type II membrane protein</topology>
    </subcellularLocation>
</comment>
<dbReference type="Pfam" id="PF03200">
    <property type="entry name" value="Glyco_hydro_63"/>
    <property type="match status" value="1"/>
</dbReference>
<keyword evidence="5" id="KW-0256">Endoplasmic reticulum</keyword>
<reference evidence="13" key="1">
    <citation type="submission" date="2018-11" db="EMBL/GenBank/DDBJ databases">
        <authorList>
            <consortium name="Pathogen Informatics"/>
        </authorList>
    </citation>
    <scope>NUCLEOTIDE SEQUENCE</scope>
</reference>
<evidence type="ECO:0000256" key="3">
    <source>
        <dbReference type="ARBA" id="ARBA00022692"/>
    </source>
</evidence>
<dbReference type="AlphaFoldDB" id="A0A448X517"/>
<keyword evidence="10" id="KW-0326">Glycosidase</keyword>
<dbReference type="InterPro" id="IPR008928">
    <property type="entry name" value="6-hairpin_glycosidase_sf"/>
</dbReference>